<dbReference type="Gene3D" id="1.10.1200.10">
    <property type="entry name" value="ACP-like"/>
    <property type="match status" value="1"/>
</dbReference>
<evidence type="ECO:0000313" key="2">
    <source>
        <dbReference type="EMBL" id="OQP44017.1"/>
    </source>
</evidence>
<name>A0ABX3NRG8_9BACT</name>
<dbReference type="Pfam" id="PF00550">
    <property type="entry name" value="PP-binding"/>
    <property type="match status" value="1"/>
</dbReference>
<evidence type="ECO:0000313" key="3">
    <source>
        <dbReference type="Proteomes" id="UP000192277"/>
    </source>
</evidence>
<reference evidence="2 3" key="1">
    <citation type="submission" date="2016-04" db="EMBL/GenBank/DDBJ databases">
        <authorList>
            <person name="Chen L."/>
            <person name="Zhuang W."/>
            <person name="Wang G."/>
        </authorList>
    </citation>
    <scope>NUCLEOTIDE SEQUENCE [LARGE SCALE GENOMIC DNA]</scope>
    <source>
        <strain evidence="3">GR20</strain>
    </source>
</reference>
<dbReference type="Proteomes" id="UP000192277">
    <property type="component" value="Unassembled WGS sequence"/>
</dbReference>
<dbReference type="SUPFAM" id="SSF47336">
    <property type="entry name" value="ACP-like"/>
    <property type="match status" value="1"/>
</dbReference>
<feature type="domain" description="Carrier" evidence="1">
    <location>
        <begin position="7"/>
        <end position="71"/>
    </location>
</feature>
<protein>
    <recommendedName>
        <fullName evidence="1">Carrier domain-containing protein</fullName>
    </recommendedName>
</protein>
<dbReference type="InterPro" id="IPR036736">
    <property type="entry name" value="ACP-like_sf"/>
</dbReference>
<gene>
    <name evidence="2" type="ORF">A4D02_11125</name>
</gene>
<accession>A0ABX3NRG8</accession>
<proteinExistence type="predicted"/>
<evidence type="ECO:0000259" key="1">
    <source>
        <dbReference type="Pfam" id="PF00550"/>
    </source>
</evidence>
<sequence length="83" mass="9316">MHPQQNLQEVISKAFGIPANDITDELEYQSIPEWDSVSHLVLVTELEAAYGITIELEDVLTMGSVAKIKELLKKYNVEEKAIS</sequence>
<organism evidence="2 3">
    <name type="scientific">Niastella koreensis</name>
    <dbReference type="NCBI Taxonomy" id="354356"/>
    <lineage>
        <taxon>Bacteria</taxon>
        <taxon>Pseudomonadati</taxon>
        <taxon>Bacteroidota</taxon>
        <taxon>Chitinophagia</taxon>
        <taxon>Chitinophagales</taxon>
        <taxon>Chitinophagaceae</taxon>
        <taxon>Niastella</taxon>
    </lineage>
</organism>
<keyword evidence="3" id="KW-1185">Reference proteome</keyword>
<dbReference type="EMBL" id="LWBO01000034">
    <property type="protein sequence ID" value="OQP44017.1"/>
    <property type="molecule type" value="Genomic_DNA"/>
</dbReference>
<dbReference type="RefSeq" id="WP_014219020.1">
    <property type="nucleotide sequence ID" value="NZ_LWBO01000034.1"/>
</dbReference>
<comment type="caution">
    <text evidence="2">The sequence shown here is derived from an EMBL/GenBank/DDBJ whole genome shotgun (WGS) entry which is preliminary data.</text>
</comment>
<dbReference type="InterPro" id="IPR009081">
    <property type="entry name" value="PP-bd_ACP"/>
</dbReference>